<sequence>MTTEQENLYQKGFEEGYRAGYTDGYQDGMTENDLTDEPKHD</sequence>
<evidence type="ECO:0008006" key="4">
    <source>
        <dbReference type="Google" id="ProtNLM"/>
    </source>
</evidence>
<accession>A0A508YP69</accession>
<organism evidence="2 3">
    <name type="scientific">Limosilactobacillus mucosae</name>
    <name type="common">Lactobacillus mucosae</name>
    <dbReference type="NCBI Taxonomy" id="97478"/>
    <lineage>
        <taxon>Bacteria</taxon>
        <taxon>Bacillati</taxon>
        <taxon>Bacillota</taxon>
        <taxon>Bacilli</taxon>
        <taxon>Lactobacillales</taxon>
        <taxon>Lactobacillaceae</taxon>
        <taxon>Limosilactobacillus</taxon>
    </lineage>
</organism>
<dbReference type="RefSeq" id="WP_263863091.1">
    <property type="nucleotide sequence ID" value="NZ_CABFNH010000013.1"/>
</dbReference>
<protein>
    <recommendedName>
        <fullName evidence="4">Flagellar assembly protein H</fullName>
    </recommendedName>
</protein>
<dbReference type="EMBL" id="CABFNH010000013">
    <property type="protein sequence ID" value="VTZ90281.1"/>
    <property type="molecule type" value="Genomic_DNA"/>
</dbReference>
<gene>
    <name evidence="2" type="ORF">LMUP508_01101</name>
</gene>
<evidence type="ECO:0000313" key="3">
    <source>
        <dbReference type="Proteomes" id="UP000365705"/>
    </source>
</evidence>
<name>A0A508YP69_LIMMU</name>
<evidence type="ECO:0000256" key="1">
    <source>
        <dbReference type="SAM" id="MobiDB-lite"/>
    </source>
</evidence>
<dbReference type="Proteomes" id="UP000365705">
    <property type="component" value="Unassembled WGS sequence"/>
</dbReference>
<evidence type="ECO:0000313" key="2">
    <source>
        <dbReference type="EMBL" id="VTZ90281.1"/>
    </source>
</evidence>
<proteinExistence type="predicted"/>
<feature type="region of interest" description="Disordered" evidence="1">
    <location>
        <begin position="1"/>
        <end position="41"/>
    </location>
</feature>
<reference evidence="2 3" key="1">
    <citation type="submission" date="2019-06" db="EMBL/GenBank/DDBJ databases">
        <authorList>
            <person name="Rodrigo-Torres L."/>
            <person name="Arahal R. D."/>
            <person name="Lucena T."/>
        </authorList>
    </citation>
    <scope>NUCLEOTIDE SEQUENCE [LARGE SCALE GENOMIC DNA]</scope>
    <source>
        <strain evidence="2 3">INIA P508</strain>
    </source>
</reference>
<dbReference type="AlphaFoldDB" id="A0A508YP69"/>